<evidence type="ECO:0000256" key="5">
    <source>
        <dbReference type="ARBA" id="ARBA00022989"/>
    </source>
</evidence>
<name>A0A830GVE9_9CREN</name>
<feature type="transmembrane region" description="Helical" evidence="7">
    <location>
        <begin position="108"/>
        <end position="128"/>
    </location>
</feature>
<dbReference type="InterPro" id="IPR036259">
    <property type="entry name" value="MFS_trans_sf"/>
</dbReference>
<evidence type="ECO:0000259" key="8">
    <source>
        <dbReference type="PROSITE" id="PS50850"/>
    </source>
</evidence>
<feature type="transmembrane region" description="Helical" evidence="7">
    <location>
        <begin position="45"/>
        <end position="64"/>
    </location>
</feature>
<accession>A0A830GVE9</accession>
<dbReference type="SUPFAM" id="SSF103473">
    <property type="entry name" value="MFS general substrate transporter"/>
    <property type="match status" value="1"/>
</dbReference>
<dbReference type="OrthoDB" id="117970at2157"/>
<evidence type="ECO:0000256" key="6">
    <source>
        <dbReference type="ARBA" id="ARBA00023136"/>
    </source>
</evidence>
<keyword evidence="5 7" id="KW-1133">Transmembrane helix</keyword>
<feature type="transmembrane region" description="Helical" evidence="7">
    <location>
        <begin position="236"/>
        <end position="255"/>
    </location>
</feature>
<dbReference type="InterPro" id="IPR020846">
    <property type="entry name" value="MFS_dom"/>
</dbReference>
<feature type="transmembrane region" description="Helical" evidence="7">
    <location>
        <begin position="85"/>
        <end position="102"/>
    </location>
</feature>
<feature type="transmembrane region" description="Helical" evidence="7">
    <location>
        <begin position="18"/>
        <end position="39"/>
    </location>
</feature>
<evidence type="ECO:0000256" key="2">
    <source>
        <dbReference type="ARBA" id="ARBA00022448"/>
    </source>
</evidence>
<dbReference type="AlphaFoldDB" id="A0A830GVE9"/>
<dbReference type="PROSITE" id="PS00216">
    <property type="entry name" value="SUGAR_TRANSPORT_1"/>
    <property type="match status" value="1"/>
</dbReference>
<dbReference type="PANTHER" id="PTHR43045:SF1">
    <property type="entry name" value="SHIKIMATE TRANSPORTER"/>
    <property type="match status" value="1"/>
</dbReference>
<evidence type="ECO:0000313" key="9">
    <source>
        <dbReference type="EMBL" id="GGP21546.1"/>
    </source>
</evidence>
<keyword evidence="6 7" id="KW-0472">Membrane</keyword>
<evidence type="ECO:0000313" key="10">
    <source>
        <dbReference type="Proteomes" id="UP000610960"/>
    </source>
</evidence>
<dbReference type="Proteomes" id="UP000610960">
    <property type="component" value="Unassembled WGS sequence"/>
</dbReference>
<keyword evidence="4 7" id="KW-0812">Transmembrane</keyword>
<dbReference type="GO" id="GO:0022857">
    <property type="term" value="F:transmembrane transporter activity"/>
    <property type="evidence" value="ECO:0007669"/>
    <property type="project" value="InterPro"/>
</dbReference>
<reference evidence="9" key="2">
    <citation type="submission" date="2020-09" db="EMBL/GenBank/DDBJ databases">
        <authorList>
            <person name="Sun Q."/>
            <person name="Ohkuma M."/>
        </authorList>
    </citation>
    <scope>NUCLEOTIDE SEQUENCE</scope>
    <source>
        <strain evidence="9">JCM 10088</strain>
    </source>
</reference>
<dbReference type="InterPro" id="IPR005829">
    <property type="entry name" value="Sugar_transporter_CS"/>
</dbReference>
<feature type="transmembrane region" description="Helical" evidence="7">
    <location>
        <begin position="332"/>
        <end position="357"/>
    </location>
</feature>
<feature type="transmembrane region" description="Helical" evidence="7">
    <location>
        <begin position="400"/>
        <end position="419"/>
    </location>
</feature>
<comment type="caution">
    <text evidence="9">The sequence shown here is derived from an EMBL/GenBank/DDBJ whole genome shotgun (WGS) entry which is preliminary data.</text>
</comment>
<feature type="transmembrane region" description="Helical" evidence="7">
    <location>
        <begin position="149"/>
        <end position="176"/>
    </location>
</feature>
<gene>
    <name evidence="9" type="ORF">GCM10007981_13800</name>
</gene>
<feature type="transmembrane region" description="Helical" evidence="7">
    <location>
        <begin position="369"/>
        <end position="394"/>
    </location>
</feature>
<protein>
    <submittedName>
        <fullName evidence="9">MFS transporter</fullName>
    </submittedName>
</protein>
<keyword evidence="2" id="KW-0813">Transport</keyword>
<dbReference type="PANTHER" id="PTHR43045">
    <property type="entry name" value="SHIKIMATE TRANSPORTER"/>
    <property type="match status" value="1"/>
</dbReference>
<dbReference type="PROSITE" id="PS50850">
    <property type="entry name" value="MFS"/>
    <property type="match status" value="1"/>
</dbReference>
<dbReference type="GO" id="GO:0005886">
    <property type="term" value="C:plasma membrane"/>
    <property type="evidence" value="ECO:0007669"/>
    <property type="project" value="UniProtKB-SubCell"/>
</dbReference>
<feature type="transmembrane region" description="Helical" evidence="7">
    <location>
        <begin position="306"/>
        <end position="326"/>
    </location>
</feature>
<sequence>MSVTTDARISRRVYGGSLVGWIMDAFDLSMMFLLVPIMADVFFPAKYGLAIVGTWSIYTTTFIFRPVGGALFGRLGDLIGRKNTMMITLTGLGLIVFATGFLPTYAQVGILAPILLFIFRAITGTFAGGEYGNGAAILVESVNPRRRGLWGALLQSGYPIGYTLAALVYLSLHYVIPASEFAEVGWRWMFWIGLIPAIAGLAVRLAMPESIMWEDLKKRGQVNKAPLTTILRNKAYLLNMIAGALAMTGIAWVYGLTLGFFPTLLSYHGFLKFPFFLYVVIVAILISLIGYLASGALSDGIGRRSTMIIFSAIAVVLSIPLSYLILTHAYGYYGTMALASLMAFITTGIYGVIPAYLSEKFPTSIRSTGVGFSFNGGFILGNWSTVFLLLISSLTSPSFYAYWGIFIIVGELFIMASALTSKETKGARLE</sequence>
<dbReference type="Gene3D" id="1.20.1250.20">
    <property type="entry name" value="MFS general substrate transporter like domains"/>
    <property type="match status" value="2"/>
</dbReference>
<reference evidence="9" key="1">
    <citation type="journal article" date="2014" name="Int. J. Syst. Evol. Microbiol.">
        <title>Complete genome sequence of Corynebacterium casei LMG S-19264T (=DSM 44701T), isolated from a smear-ripened cheese.</title>
        <authorList>
            <consortium name="US DOE Joint Genome Institute (JGI-PGF)"/>
            <person name="Walter F."/>
            <person name="Albersmeier A."/>
            <person name="Kalinowski J."/>
            <person name="Ruckert C."/>
        </authorList>
    </citation>
    <scope>NUCLEOTIDE SEQUENCE</scope>
    <source>
        <strain evidence="9">JCM 10088</strain>
    </source>
</reference>
<evidence type="ECO:0000256" key="1">
    <source>
        <dbReference type="ARBA" id="ARBA00004651"/>
    </source>
</evidence>
<feature type="transmembrane region" description="Helical" evidence="7">
    <location>
        <begin position="188"/>
        <end position="207"/>
    </location>
</feature>
<evidence type="ECO:0000256" key="7">
    <source>
        <dbReference type="SAM" id="Phobius"/>
    </source>
</evidence>
<evidence type="ECO:0000256" key="3">
    <source>
        <dbReference type="ARBA" id="ARBA00022475"/>
    </source>
</evidence>
<dbReference type="InterPro" id="IPR011701">
    <property type="entry name" value="MFS"/>
</dbReference>
<dbReference type="Pfam" id="PF07690">
    <property type="entry name" value="MFS_1"/>
    <property type="match status" value="1"/>
</dbReference>
<organism evidence="9 10">
    <name type="scientific">Thermocladium modestius</name>
    <dbReference type="NCBI Taxonomy" id="62609"/>
    <lineage>
        <taxon>Archaea</taxon>
        <taxon>Thermoproteota</taxon>
        <taxon>Thermoprotei</taxon>
        <taxon>Thermoproteales</taxon>
        <taxon>Thermoproteaceae</taxon>
        <taxon>Thermocladium</taxon>
    </lineage>
</organism>
<dbReference type="RefSeq" id="WP_188596689.1">
    <property type="nucleotide sequence ID" value="NZ_BMNL01000003.1"/>
</dbReference>
<keyword evidence="10" id="KW-1185">Reference proteome</keyword>
<evidence type="ECO:0000256" key="4">
    <source>
        <dbReference type="ARBA" id="ARBA00022692"/>
    </source>
</evidence>
<feature type="transmembrane region" description="Helical" evidence="7">
    <location>
        <begin position="275"/>
        <end position="294"/>
    </location>
</feature>
<dbReference type="EMBL" id="BMNL01000003">
    <property type="protein sequence ID" value="GGP21546.1"/>
    <property type="molecule type" value="Genomic_DNA"/>
</dbReference>
<proteinExistence type="predicted"/>
<comment type="subcellular location">
    <subcellularLocation>
        <location evidence="1">Cell membrane</location>
        <topology evidence="1">Multi-pass membrane protein</topology>
    </subcellularLocation>
</comment>
<keyword evidence="3" id="KW-1003">Cell membrane</keyword>
<feature type="domain" description="Major facilitator superfamily (MFS) profile" evidence="8">
    <location>
        <begin position="13"/>
        <end position="428"/>
    </location>
</feature>